<evidence type="ECO:0000256" key="3">
    <source>
        <dbReference type="ARBA" id="ARBA00022989"/>
    </source>
</evidence>
<feature type="transmembrane region" description="Helical" evidence="5">
    <location>
        <begin position="143"/>
        <end position="164"/>
    </location>
</feature>
<protein>
    <submittedName>
        <fullName evidence="6">Uncharacterized protein</fullName>
    </submittedName>
</protein>
<evidence type="ECO:0000256" key="1">
    <source>
        <dbReference type="ARBA" id="ARBA00004141"/>
    </source>
</evidence>
<gene>
    <name evidence="6" type="ORF">DX116_12340</name>
</gene>
<dbReference type="OrthoDB" id="3747725at2"/>
<dbReference type="AlphaFoldDB" id="A0A371P205"/>
<evidence type="ECO:0000256" key="5">
    <source>
        <dbReference type="SAM" id="Phobius"/>
    </source>
</evidence>
<feature type="transmembrane region" description="Helical" evidence="5">
    <location>
        <begin position="184"/>
        <end position="205"/>
    </location>
</feature>
<keyword evidence="7" id="KW-1185">Reference proteome</keyword>
<organism evidence="6 7">
    <name type="scientific">Aeromicrobium endophyticum</name>
    <dbReference type="NCBI Taxonomy" id="2292704"/>
    <lineage>
        <taxon>Bacteria</taxon>
        <taxon>Bacillati</taxon>
        <taxon>Actinomycetota</taxon>
        <taxon>Actinomycetes</taxon>
        <taxon>Propionibacteriales</taxon>
        <taxon>Nocardioidaceae</taxon>
        <taxon>Aeromicrobium</taxon>
    </lineage>
</organism>
<keyword evidence="4 5" id="KW-0472">Membrane</keyword>
<evidence type="ECO:0000256" key="4">
    <source>
        <dbReference type="ARBA" id="ARBA00023136"/>
    </source>
</evidence>
<comment type="subcellular location">
    <subcellularLocation>
        <location evidence="1">Membrane</location>
        <topology evidence="1">Multi-pass membrane protein</topology>
    </subcellularLocation>
</comment>
<keyword evidence="3 5" id="KW-1133">Transmembrane helix</keyword>
<dbReference type="Proteomes" id="UP000265581">
    <property type="component" value="Unassembled WGS sequence"/>
</dbReference>
<evidence type="ECO:0000313" key="7">
    <source>
        <dbReference type="Proteomes" id="UP000265581"/>
    </source>
</evidence>
<accession>A0A371P205</accession>
<dbReference type="Gene3D" id="1.20.1080.10">
    <property type="entry name" value="Glycerol uptake facilitator protein"/>
    <property type="match status" value="1"/>
</dbReference>
<dbReference type="EMBL" id="QUBR01000002">
    <property type="protein sequence ID" value="REK69972.1"/>
    <property type="molecule type" value="Genomic_DNA"/>
</dbReference>
<evidence type="ECO:0000256" key="2">
    <source>
        <dbReference type="ARBA" id="ARBA00022692"/>
    </source>
</evidence>
<feature type="transmembrane region" description="Helical" evidence="5">
    <location>
        <begin position="112"/>
        <end position="136"/>
    </location>
</feature>
<evidence type="ECO:0000313" key="6">
    <source>
        <dbReference type="EMBL" id="REK69972.1"/>
    </source>
</evidence>
<proteinExistence type="predicted"/>
<sequence>MGRRLVVAGLMSALTTLVAAMALRAAEATLAVVAVAAVAALLTWYAQLHSSDDESALGLANPAASVTLAAVGRRPWSTLLPEIAAHLVGGVLGGLAAMGLEDQLGDTLVLSAPGLVLAGAGSAVVGLIVAWTTLAIDAGGPEATAAVPVLVGGAALPLGLLTAFQPAAVMGLATAGILPWDVALVAAGAAMAGAVVGAYAVSLLVPRS</sequence>
<keyword evidence="2 5" id="KW-0812">Transmembrane</keyword>
<dbReference type="GO" id="GO:0016020">
    <property type="term" value="C:membrane"/>
    <property type="evidence" value="ECO:0007669"/>
    <property type="project" value="UniProtKB-SubCell"/>
</dbReference>
<dbReference type="SUPFAM" id="SSF81338">
    <property type="entry name" value="Aquaporin-like"/>
    <property type="match status" value="1"/>
</dbReference>
<feature type="transmembrane region" description="Helical" evidence="5">
    <location>
        <begin position="83"/>
        <end position="100"/>
    </location>
</feature>
<dbReference type="InterPro" id="IPR023271">
    <property type="entry name" value="Aquaporin-like"/>
</dbReference>
<comment type="caution">
    <text evidence="6">The sequence shown here is derived from an EMBL/GenBank/DDBJ whole genome shotgun (WGS) entry which is preliminary data.</text>
</comment>
<reference evidence="6 7" key="1">
    <citation type="submission" date="2018-08" db="EMBL/GenBank/DDBJ databases">
        <title>Aeromicrobium sp. M2KJ-4, whole genome shotgun sequence.</title>
        <authorList>
            <person name="Tuo L."/>
        </authorList>
    </citation>
    <scope>NUCLEOTIDE SEQUENCE [LARGE SCALE GENOMIC DNA]</scope>
    <source>
        <strain evidence="6 7">M2KJ-4</strain>
    </source>
</reference>
<name>A0A371P205_9ACTN</name>
<dbReference type="RefSeq" id="WP_119704569.1">
    <property type="nucleotide sequence ID" value="NZ_JBHSOI010000002.1"/>
</dbReference>
<feature type="transmembrane region" description="Helical" evidence="5">
    <location>
        <begin position="30"/>
        <end position="48"/>
    </location>
</feature>